<proteinExistence type="predicted"/>
<reference evidence="1 2" key="1">
    <citation type="journal article" date="2024" name="IMA Fungus">
        <title>IMA Genome - F19 : A genome assembly and annotation guide to empower mycologists, including annotated draft genome sequences of Ceratocystis pirilliformis, Diaporthe australafricana, Fusarium ophioides, Paecilomyces lecythidis, and Sporothrix stenoceras.</title>
        <authorList>
            <person name="Aylward J."/>
            <person name="Wilson A.M."/>
            <person name="Visagie C.M."/>
            <person name="Spraker J."/>
            <person name="Barnes I."/>
            <person name="Buitendag C."/>
            <person name="Ceriani C."/>
            <person name="Del Mar Angel L."/>
            <person name="du Plessis D."/>
            <person name="Fuchs T."/>
            <person name="Gasser K."/>
            <person name="Kramer D."/>
            <person name="Li W."/>
            <person name="Munsamy K."/>
            <person name="Piso A."/>
            <person name="Price J.L."/>
            <person name="Sonnekus B."/>
            <person name="Thomas C."/>
            <person name="van der Nest A."/>
            <person name="van Dijk A."/>
            <person name="van Heerden A."/>
            <person name="van Vuuren N."/>
            <person name="Yilmaz N."/>
            <person name="Duong T.A."/>
            <person name="van der Merwe N.A."/>
            <person name="Wingfield M.J."/>
            <person name="Wingfield B.D."/>
        </authorList>
    </citation>
    <scope>NUCLEOTIDE SEQUENCE [LARGE SCALE GENOMIC DNA]</scope>
    <source>
        <strain evidence="1 2">CMW 18300</strain>
    </source>
</reference>
<dbReference type="Proteomes" id="UP001583177">
    <property type="component" value="Unassembled WGS sequence"/>
</dbReference>
<organism evidence="1 2">
    <name type="scientific">Diaporthe australafricana</name>
    <dbReference type="NCBI Taxonomy" id="127596"/>
    <lineage>
        <taxon>Eukaryota</taxon>
        <taxon>Fungi</taxon>
        <taxon>Dikarya</taxon>
        <taxon>Ascomycota</taxon>
        <taxon>Pezizomycotina</taxon>
        <taxon>Sordariomycetes</taxon>
        <taxon>Sordariomycetidae</taxon>
        <taxon>Diaporthales</taxon>
        <taxon>Diaporthaceae</taxon>
        <taxon>Diaporthe</taxon>
    </lineage>
</organism>
<dbReference type="EMBL" id="JAWRVE010000194">
    <property type="protein sequence ID" value="KAL1849871.1"/>
    <property type="molecule type" value="Genomic_DNA"/>
</dbReference>
<accession>A0ABR3W0D7</accession>
<evidence type="ECO:0008006" key="3">
    <source>
        <dbReference type="Google" id="ProtNLM"/>
    </source>
</evidence>
<comment type="caution">
    <text evidence="1">The sequence shown here is derived from an EMBL/GenBank/DDBJ whole genome shotgun (WGS) entry which is preliminary data.</text>
</comment>
<protein>
    <recommendedName>
        <fullName evidence="3">Aerobactin siderophore biosynthesis protein iucB</fullName>
    </recommendedName>
</protein>
<evidence type="ECO:0000313" key="1">
    <source>
        <dbReference type="EMBL" id="KAL1849871.1"/>
    </source>
</evidence>
<name>A0ABR3W0D7_9PEZI</name>
<sequence>MENDKTHIDIKTHDLDQREKASTSINKAALSSEVDLVLEVPKVAQPAAPGPGQGARRSLNHFRQLTVSRATPPFWPYQLRSGTRSTQCSSTTSTLRVLPNEYNYFVGETSLSQPALAKVNRQLRAEVLPMWYSMKSFKFYIRPWFHHYTRLHGPWYVSGCDPSQVDKAWLRFLTRFLALENGADGRDYLSYVNSLEVELWQPDRELLAHRGFGFRGDENTVSLQFGHVDGEMYRTYRRVGRDNTDWSRRDEVRAELDSGGEFLKDQQQQAGFAGED</sequence>
<evidence type="ECO:0000313" key="2">
    <source>
        <dbReference type="Proteomes" id="UP001583177"/>
    </source>
</evidence>
<gene>
    <name evidence="1" type="ORF">Daus18300_013128</name>
</gene>
<keyword evidence="2" id="KW-1185">Reference proteome</keyword>